<evidence type="ECO:0000256" key="1">
    <source>
        <dbReference type="RuleBase" id="RU004273"/>
    </source>
</evidence>
<comment type="caution">
    <text evidence="3">The sequence shown here is derived from an EMBL/GenBank/DDBJ whole genome shotgun (WGS) entry which is preliminary data.</text>
</comment>
<dbReference type="Gene3D" id="3.60.21.10">
    <property type="match status" value="1"/>
</dbReference>
<dbReference type="EC" id="3.1.3.16" evidence="1"/>
<dbReference type="Pfam" id="PF00149">
    <property type="entry name" value="Metallophos"/>
    <property type="match status" value="1"/>
</dbReference>
<dbReference type="PRINTS" id="PR00114">
    <property type="entry name" value="STPHPHTASE"/>
</dbReference>
<evidence type="ECO:0000313" key="3">
    <source>
        <dbReference type="EMBL" id="KAF7683921.1"/>
    </source>
</evidence>
<keyword evidence="1" id="KW-0378">Hydrolase</keyword>
<dbReference type="PANTHER" id="PTHR45673">
    <property type="entry name" value="SERINE/THREONINE-PROTEIN PHOSPHATASE 2B CATALYTIC SUBUNIT 1-RELATED"/>
    <property type="match status" value="1"/>
</dbReference>
<gene>
    <name evidence="3" type="primary">PPP3CA</name>
    <name evidence="3" type="ORF">TCON_0880</name>
</gene>
<evidence type="ECO:0000259" key="2">
    <source>
        <dbReference type="PROSITE" id="PS00125"/>
    </source>
</evidence>
<dbReference type="Proteomes" id="UP001516464">
    <property type="component" value="Unassembled WGS sequence"/>
</dbReference>
<accession>A0ABQ7I0C1</accession>
<dbReference type="PROSITE" id="PS00125">
    <property type="entry name" value="SER_THR_PHOSPHATASE"/>
    <property type="match status" value="1"/>
</dbReference>
<comment type="similarity">
    <text evidence="1">Belongs to the PPP phosphatase family.</text>
</comment>
<dbReference type="SUPFAM" id="SSF56300">
    <property type="entry name" value="Metallo-dependent phosphatases"/>
    <property type="match status" value="1"/>
</dbReference>
<comment type="catalytic activity">
    <reaction evidence="1">
        <text>O-phospho-L-threonyl-[protein] + H2O = L-threonyl-[protein] + phosphate</text>
        <dbReference type="Rhea" id="RHEA:47004"/>
        <dbReference type="Rhea" id="RHEA-COMP:11060"/>
        <dbReference type="Rhea" id="RHEA-COMP:11605"/>
        <dbReference type="ChEBI" id="CHEBI:15377"/>
        <dbReference type="ChEBI" id="CHEBI:30013"/>
        <dbReference type="ChEBI" id="CHEBI:43474"/>
        <dbReference type="ChEBI" id="CHEBI:61977"/>
        <dbReference type="EC" id="3.1.3.16"/>
    </reaction>
</comment>
<dbReference type="InterPro" id="IPR043360">
    <property type="entry name" value="PP2B"/>
</dbReference>
<dbReference type="InterPro" id="IPR004843">
    <property type="entry name" value="Calcineurin-like_PHP"/>
</dbReference>
<dbReference type="InterPro" id="IPR006186">
    <property type="entry name" value="Ser/Thr-sp_prot-phosphatase"/>
</dbReference>
<name>A0ABQ7I0C1_9MICR</name>
<organism evidence="3 4">
    <name type="scientific">Astathelohania contejeani</name>
    <dbReference type="NCBI Taxonomy" id="164912"/>
    <lineage>
        <taxon>Eukaryota</taxon>
        <taxon>Fungi</taxon>
        <taxon>Fungi incertae sedis</taxon>
        <taxon>Microsporidia</taxon>
        <taxon>Astathelohaniidae</taxon>
        <taxon>Astathelohania</taxon>
    </lineage>
</organism>
<protein>
    <recommendedName>
        <fullName evidence="1">Serine/threonine-protein phosphatase</fullName>
        <ecNumber evidence="1">3.1.3.16</ecNumber>
    </recommendedName>
</protein>
<dbReference type="InterPro" id="IPR029052">
    <property type="entry name" value="Metallo-depent_PP-like"/>
</dbReference>
<reference evidence="3 4" key="1">
    <citation type="submission" date="2019-01" db="EMBL/GenBank/DDBJ databases">
        <title>Genomes sequencing and comparative genomics of infectious freshwater microsporidia, Cucumispora dikerogammari and Thelohania contejeani.</title>
        <authorList>
            <person name="Cormier A."/>
            <person name="Giraud I."/>
            <person name="Wattier R."/>
            <person name="Teixeira M."/>
            <person name="Grandjean F."/>
            <person name="Rigaud T."/>
            <person name="Cordaux R."/>
        </authorList>
    </citation>
    <scope>NUCLEOTIDE SEQUENCE [LARGE SCALE GENOMIC DNA]</scope>
    <source>
        <strain evidence="3">T1</strain>
        <tissue evidence="3">Spores</tissue>
    </source>
</reference>
<proteinExistence type="inferred from homology"/>
<dbReference type="SMART" id="SM00156">
    <property type="entry name" value="PP2Ac"/>
    <property type="match status" value="1"/>
</dbReference>
<dbReference type="EMBL" id="SBIQ01000040">
    <property type="protein sequence ID" value="KAF7683921.1"/>
    <property type="molecule type" value="Genomic_DNA"/>
</dbReference>
<sequence>MNSIEVEEYVPTDDETNDIPLDTKKRTLSFIPEPASHRIEMEYLLDQRVDLLDYRVIKSHFHNEGRLTEFQINKIFEDSLPILKLEPNLLEIDGAVTIIGDIHGQFYDLETILTKVNLAYEKILFLGDYVDRGYFSIEVYLFLLLLKSHFPKRIFLLRGNHESAQMTKYFTFREECKQKYSIEVYDKCVKSFRCLPIAAVVSKKIFCVHGGISPTILKTTDINKFNRNAEPKSLGLFCDLLWSDPHPDYNGYEGDEPFLNNLSRRCSYYYTKNGVREFLKKNDLMCIVRGHEVQDKGYKFYQPIFENQPSIITIFSAPNYCDAYNNQGAILKFEKNQFKIIKFRAVAHPYTLPNFMDAINWSFPFISEKLSELFLDILKVCHEKEIASSSDSTVETSEALPIKEEIVKTEKFTNSMAIMREERENFNELEDEESEFISPCKLKFIENEDCGFNEAKEKDSNNEAIVEDINIVKGISITGAPSAVPPITKKMESLELGGVIEESKIIVEENVQSLVLKGPRKKINPTFNLWCCFGGE</sequence>
<feature type="domain" description="Serine/threonine specific protein phosphatases" evidence="2">
    <location>
        <begin position="157"/>
        <end position="162"/>
    </location>
</feature>
<evidence type="ECO:0000313" key="4">
    <source>
        <dbReference type="Proteomes" id="UP001516464"/>
    </source>
</evidence>
<keyword evidence="4" id="KW-1185">Reference proteome</keyword>